<evidence type="ECO:0000313" key="3">
    <source>
        <dbReference type="Proteomes" id="UP000272025"/>
    </source>
</evidence>
<dbReference type="EMBL" id="ML119069">
    <property type="protein sequence ID" value="ROT34477.1"/>
    <property type="molecule type" value="Genomic_DNA"/>
</dbReference>
<gene>
    <name evidence="2" type="ORF">SODALDRAFT_321486</name>
</gene>
<organism evidence="2 3">
    <name type="scientific">Sodiomyces alkalinus (strain CBS 110278 / VKM F-3762 / F11)</name>
    <name type="common">Alkaliphilic filamentous fungus</name>
    <dbReference type="NCBI Taxonomy" id="1314773"/>
    <lineage>
        <taxon>Eukaryota</taxon>
        <taxon>Fungi</taxon>
        <taxon>Dikarya</taxon>
        <taxon>Ascomycota</taxon>
        <taxon>Pezizomycotina</taxon>
        <taxon>Sordariomycetes</taxon>
        <taxon>Hypocreomycetidae</taxon>
        <taxon>Glomerellales</taxon>
        <taxon>Plectosphaerellaceae</taxon>
        <taxon>Sodiomyces</taxon>
    </lineage>
</organism>
<protein>
    <submittedName>
        <fullName evidence="2">Uncharacterized protein</fullName>
    </submittedName>
</protein>
<dbReference type="RefSeq" id="XP_028462283.1">
    <property type="nucleotide sequence ID" value="XM_028609628.1"/>
</dbReference>
<evidence type="ECO:0000313" key="2">
    <source>
        <dbReference type="EMBL" id="ROT34477.1"/>
    </source>
</evidence>
<evidence type="ECO:0000256" key="1">
    <source>
        <dbReference type="SAM" id="SignalP"/>
    </source>
</evidence>
<keyword evidence="1" id="KW-0732">Signal</keyword>
<feature type="signal peptide" evidence="1">
    <location>
        <begin position="1"/>
        <end position="16"/>
    </location>
</feature>
<reference evidence="2 3" key="1">
    <citation type="journal article" date="2018" name="Mol. Ecol.">
        <title>The obligate alkalophilic soda-lake fungus Sodiomyces alkalinus has shifted to a protein diet.</title>
        <authorList>
            <person name="Grum-Grzhimaylo A.A."/>
            <person name="Falkoski D.L."/>
            <person name="van den Heuvel J."/>
            <person name="Valero-Jimenez C.A."/>
            <person name="Min B."/>
            <person name="Choi I.G."/>
            <person name="Lipzen A."/>
            <person name="Daum C.G."/>
            <person name="Aanen D.K."/>
            <person name="Tsang A."/>
            <person name="Henrissat B."/>
            <person name="Bilanenko E.N."/>
            <person name="de Vries R.P."/>
            <person name="van Kan J.A.L."/>
            <person name="Grigoriev I.V."/>
            <person name="Debets A.J.M."/>
        </authorList>
    </citation>
    <scope>NUCLEOTIDE SEQUENCE [LARGE SCALE GENOMIC DNA]</scope>
    <source>
        <strain evidence="2 3">F11</strain>
    </source>
</reference>
<dbReference type="PROSITE" id="PS51257">
    <property type="entry name" value="PROKAR_LIPOPROTEIN"/>
    <property type="match status" value="1"/>
</dbReference>
<dbReference type="AlphaFoldDB" id="A0A3N2PIV1"/>
<sequence>MKQFALFAAFISTAFACRPIFDEDYYGGMRPMAACWLMTDILCETRLNEDVGYLILPEERVIVATNLHEWCINMIIEEKAREEDGRLTYGWLEEHGNLTLVGNTLVITNAEVEMYQRLMYKPCYGWPYEPPCNDKV</sequence>
<accession>A0A3N2PIV1</accession>
<feature type="chain" id="PRO_5018176136" evidence="1">
    <location>
        <begin position="17"/>
        <end position="136"/>
    </location>
</feature>
<dbReference type="Proteomes" id="UP000272025">
    <property type="component" value="Unassembled WGS sequence"/>
</dbReference>
<keyword evidence="3" id="KW-1185">Reference proteome</keyword>
<dbReference type="OrthoDB" id="4842856at2759"/>
<dbReference type="GeneID" id="39578106"/>
<name>A0A3N2PIV1_SODAK</name>
<proteinExistence type="predicted"/>